<dbReference type="InterPro" id="IPR009764">
    <property type="entry name" value="OCIA_dom"/>
</dbReference>
<feature type="region of interest" description="Disordered" evidence="1">
    <location>
        <begin position="223"/>
        <end position="276"/>
    </location>
</feature>
<dbReference type="Proteomes" id="UP000030764">
    <property type="component" value="Unassembled WGS sequence"/>
</dbReference>
<feature type="domain" description="OCIA" evidence="2">
    <location>
        <begin position="48"/>
        <end position="129"/>
    </location>
</feature>
<gene>
    <name evidence="3" type="ORF">M513_13439</name>
    <name evidence="4" type="ORF">M514_13439</name>
</gene>
<dbReference type="EMBL" id="KL367477">
    <property type="protein sequence ID" value="KFD72479.1"/>
    <property type="molecule type" value="Genomic_DNA"/>
</dbReference>
<dbReference type="Pfam" id="PF07051">
    <property type="entry name" value="OCIA"/>
    <property type="match status" value="1"/>
</dbReference>
<dbReference type="PANTHER" id="PTHR13336">
    <property type="entry name" value="OVARIAN CARCINOMA IMMUNOREACTIVE ANTIGEN"/>
    <property type="match status" value="1"/>
</dbReference>
<evidence type="ECO:0000256" key="1">
    <source>
        <dbReference type="SAM" id="MobiDB-lite"/>
    </source>
</evidence>
<dbReference type="GO" id="GO:0005768">
    <property type="term" value="C:endosome"/>
    <property type="evidence" value="ECO:0007669"/>
    <property type="project" value="TreeGrafter"/>
</dbReference>
<dbReference type="EMBL" id="KL363440">
    <property type="protein sequence ID" value="KFD45679.1"/>
    <property type="molecule type" value="Genomic_DNA"/>
</dbReference>
<evidence type="ECO:0000313" key="3">
    <source>
        <dbReference type="EMBL" id="KFD45679.1"/>
    </source>
</evidence>
<evidence type="ECO:0000259" key="2">
    <source>
        <dbReference type="Pfam" id="PF07051"/>
    </source>
</evidence>
<reference evidence="4 5" key="1">
    <citation type="journal article" date="2014" name="Nat. Genet.">
        <title>Genome and transcriptome of the porcine whipworm Trichuris suis.</title>
        <authorList>
            <person name="Jex A.R."/>
            <person name="Nejsum P."/>
            <person name="Schwarz E.M."/>
            <person name="Hu L."/>
            <person name="Young N.D."/>
            <person name="Hall R.S."/>
            <person name="Korhonen P.K."/>
            <person name="Liao S."/>
            <person name="Thamsborg S."/>
            <person name="Xia J."/>
            <person name="Xu P."/>
            <person name="Wang S."/>
            <person name="Scheerlinck J.P."/>
            <person name="Hofmann A."/>
            <person name="Sternberg P.W."/>
            <person name="Wang J."/>
            <person name="Gasser R.B."/>
        </authorList>
    </citation>
    <scope>NUCLEOTIDE SEQUENCE [LARGE SCALE GENOMIC DNA]</scope>
    <source>
        <strain evidence="4">DCEP-RM93F</strain>
        <strain evidence="3">DCEP-RM93M</strain>
    </source>
</reference>
<dbReference type="InterPro" id="IPR040187">
    <property type="entry name" value="OCAD1/2"/>
</dbReference>
<organism evidence="4">
    <name type="scientific">Trichuris suis</name>
    <name type="common">pig whipworm</name>
    <dbReference type="NCBI Taxonomy" id="68888"/>
    <lineage>
        <taxon>Eukaryota</taxon>
        <taxon>Metazoa</taxon>
        <taxon>Ecdysozoa</taxon>
        <taxon>Nematoda</taxon>
        <taxon>Enoplea</taxon>
        <taxon>Dorylaimia</taxon>
        <taxon>Trichinellida</taxon>
        <taxon>Trichuridae</taxon>
        <taxon>Trichuris</taxon>
    </lineage>
</organism>
<dbReference type="AlphaFoldDB" id="A0A085NSN3"/>
<keyword evidence="5" id="KW-1185">Reference proteome</keyword>
<protein>
    <recommendedName>
        <fullName evidence="2">OCIA domain-containing protein</fullName>
    </recommendedName>
</protein>
<accession>A0A085NSN3</accession>
<proteinExistence type="predicted"/>
<dbReference type="PANTHER" id="PTHR13336:SF3">
    <property type="entry name" value="OCIA DOMAIN-CONTAINING PROTEIN 1"/>
    <property type="match status" value="1"/>
</dbReference>
<sequence length="276" mass="29805">MIVRTCVNLALTRMQGTAGLNVGQTAGGNPMVVEGQQQSDSLAPPRLSFEELAVLRECARESFFYRCVPLAAGGCLVLKYLQTAGMIKAHPVYGLSLKYAAAVGIGYLIGKLSYIQECQKKILSRLPSSSLAQALLRRGGGQFPRVGAFMMQGANNVSPVDNELSSATGQQSTDDYAFYNPDFSMAKPADSGEDGQEKRGTKGRTSYDDLRMANRRNFLQNYTQSSMPVKSDAFQPAFPPESGQQGGPGFGGVKMEDEPPVQQKLRSGKYGDEGFN</sequence>
<dbReference type="Proteomes" id="UP000030758">
    <property type="component" value="Unassembled WGS sequence"/>
</dbReference>
<evidence type="ECO:0000313" key="5">
    <source>
        <dbReference type="Proteomes" id="UP000030764"/>
    </source>
</evidence>
<name>A0A085NSN3_9BILA</name>
<evidence type="ECO:0000313" key="4">
    <source>
        <dbReference type="EMBL" id="KFD72479.1"/>
    </source>
</evidence>
<feature type="compositionally biased region" description="Basic and acidic residues" evidence="1">
    <location>
        <begin position="195"/>
        <end position="211"/>
    </location>
</feature>
<feature type="region of interest" description="Disordered" evidence="1">
    <location>
        <begin position="179"/>
        <end position="211"/>
    </location>
</feature>